<sequence>MLAPVLRQPLQQVRSERIEVLGEVLREEVNLAVWQRQLPAQISDFANALLAQGEPLGQSMVLELVSPESEPSLSGLVDGYSDLPGQVAFLQDVSWLVGAFACLFDVKRIGLRLRILDKAMCPRFHVDHVPVRLITSYAGVGSEWLEEGVMARRRLGDPAAEPSDAALIKRAESGHVLLAKGEKWIGNEGGGLIHRSPQPPAGERRLLLTLDWLA</sequence>
<evidence type="ECO:0000313" key="2">
    <source>
        <dbReference type="Proteomes" id="UP000242849"/>
    </source>
</evidence>
<accession>A0A1H4VCQ9</accession>
<dbReference type="STRING" id="53406.SAMN05421553_1448"/>
<evidence type="ECO:0008006" key="3">
    <source>
        <dbReference type="Google" id="ProtNLM"/>
    </source>
</evidence>
<gene>
    <name evidence="1" type="ORF">SAMN05421553_1448</name>
</gene>
<dbReference type="RefSeq" id="WP_090378498.1">
    <property type="nucleotide sequence ID" value="NZ_FNSC01000001.1"/>
</dbReference>
<proteinExistence type="predicted"/>
<reference evidence="2" key="1">
    <citation type="submission" date="2016-10" db="EMBL/GenBank/DDBJ databases">
        <authorList>
            <person name="Varghese N."/>
            <person name="Submissions S."/>
        </authorList>
    </citation>
    <scope>NUCLEOTIDE SEQUENCE [LARGE SCALE GENOMIC DNA]</scope>
    <source>
        <strain evidence="2">DSM 12111</strain>
    </source>
</reference>
<keyword evidence="2" id="KW-1185">Reference proteome</keyword>
<protein>
    <recommendedName>
        <fullName evidence="3">DUF1826 domain-containing protein</fullName>
    </recommendedName>
</protein>
<dbReference type="Pfam" id="PF08856">
    <property type="entry name" value="DUF1826"/>
    <property type="match status" value="1"/>
</dbReference>
<dbReference type="AlphaFoldDB" id="A0A1H4VCQ9"/>
<dbReference type="OrthoDB" id="5342505at2"/>
<dbReference type="EMBL" id="FNSC01000001">
    <property type="protein sequence ID" value="SEC78777.1"/>
    <property type="molecule type" value="Genomic_DNA"/>
</dbReference>
<dbReference type="InterPro" id="IPR014955">
    <property type="entry name" value="DUF1826"/>
</dbReference>
<name>A0A1H4VCQ9_PSEAG</name>
<dbReference type="Proteomes" id="UP000242849">
    <property type="component" value="Unassembled WGS sequence"/>
</dbReference>
<organism evidence="1 2">
    <name type="scientific">Pseudomonas anguilliseptica</name>
    <dbReference type="NCBI Taxonomy" id="53406"/>
    <lineage>
        <taxon>Bacteria</taxon>
        <taxon>Pseudomonadati</taxon>
        <taxon>Pseudomonadota</taxon>
        <taxon>Gammaproteobacteria</taxon>
        <taxon>Pseudomonadales</taxon>
        <taxon>Pseudomonadaceae</taxon>
        <taxon>Pseudomonas</taxon>
    </lineage>
</organism>
<evidence type="ECO:0000313" key="1">
    <source>
        <dbReference type="EMBL" id="SEC78777.1"/>
    </source>
</evidence>